<evidence type="ECO:0000313" key="2">
    <source>
        <dbReference type="EMBL" id="KAF0485584.1"/>
    </source>
</evidence>
<dbReference type="EMBL" id="WTPW01000719">
    <property type="protein sequence ID" value="KAF0485584.1"/>
    <property type="molecule type" value="Genomic_DNA"/>
</dbReference>
<reference evidence="2 3" key="1">
    <citation type="journal article" date="2019" name="Environ. Microbiol.">
        <title>At the nexus of three kingdoms: the genome of the mycorrhizal fungus Gigaspora margarita provides insights into plant, endobacterial and fungal interactions.</title>
        <authorList>
            <person name="Venice F."/>
            <person name="Ghignone S."/>
            <person name="Salvioli di Fossalunga A."/>
            <person name="Amselem J."/>
            <person name="Novero M."/>
            <person name="Xianan X."/>
            <person name="Sedzielewska Toro K."/>
            <person name="Morin E."/>
            <person name="Lipzen A."/>
            <person name="Grigoriev I.V."/>
            <person name="Henrissat B."/>
            <person name="Martin F.M."/>
            <person name="Bonfante P."/>
        </authorList>
    </citation>
    <scope>NUCLEOTIDE SEQUENCE [LARGE SCALE GENOMIC DNA]</scope>
    <source>
        <strain evidence="2 3">BEG34</strain>
    </source>
</reference>
<protein>
    <submittedName>
        <fullName evidence="2">Uncharacterized protein</fullName>
    </submittedName>
</protein>
<keyword evidence="3" id="KW-1185">Reference proteome</keyword>
<name>A0A8H4AEH9_GIGMA</name>
<dbReference type="Proteomes" id="UP000439903">
    <property type="component" value="Unassembled WGS sequence"/>
</dbReference>
<accession>A0A8H4AEH9</accession>
<evidence type="ECO:0000313" key="3">
    <source>
        <dbReference type="Proteomes" id="UP000439903"/>
    </source>
</evidence>
<comment type="caution">
    <text evidence="2">The sequence shown here is derived from an EMBL/GenBank/DDBJ whole genome shotgun (WGS) entry which is preliminary data.</text>
</comment>
<organism evidence="2 3">
    <name type="scientific">Gigaspora margarita</name>
    <dbReference type="NCBI Taxonomy" id="4874"/>
    <lineage>
        <taxon>Eukaryota</taxon>
        <taxon>Fungi</taxon>
        <taxon>Fungi incertae sedis</taxon>
        <taxon>Mucoromycota</taxon>
        <taxon>Glomeromycotina</taxon>
        <taxon>Glomeromycetes</taxon>
        <taxon>Diversisporales</taxon>
        <taxon>Gigasporaceae</taxon>
        <taxon>Gigaspora</taxon>
    </lineage>
</organism>
<feature type="region of interest" description="Disordered" evidence="1">
    <location>
        <begin position="40"/>
        <end position="71"/>
    </location>
</feature>
<proteinExistence type="predicted"/>
<gene>
    <name evidence="2" type="ORF">F8M41_022781</name>
</gene>
<dbReference type="OrthoDB" id="2446408at2759"/>
<sequence>MKDYKTYRAEINEGTWQMDAISIPLKYSLRSITDAMLIIPEKSSQASSERKNSKSSGSEPDKENKSMEEKK</sequence>
<evidence type="ECO:0000256" key="1">
    <source>
        <dbReference type="SAM" id="MobiDB-lite"/>
    </source>
</evidence>
<feature type="compositionally biased region" description="Basic and acidic residues" evidence="1">
    <location>
        <begin position="59"/>
        <end position="71"/>
    </location>
</feature>
<dbReference type="AlphaFoldDB" id="A0A8H4AEH9"/>